<protein>
    <submittedName>
        <fullName evidence="1">Str. FM013</fullName>
    </submittedName>
</protein>
<dbReference type="Gene3D" id="3.40.50.300">
    <property type="entry name" value="P-loop containing nucleotide triphosphate hydrolases"/>
    <property type="match status" value="1"/>
</dbReference>
<organism evidence="1 2">
    <name type="scientific">Penicillium camemberti (strain FM 013)</name>
    <dbReference type="NCBI Taxonomy" id="1429867"/>
    <lineage>
        <taxon>Eukaryota</taxon>
        <taxon>Fungi</taxon>
        <taxon>Dikarya</taxon>
        <taxon>Ascomycota</taxon>
        <taxon>Pezizomycotina</taxon>
        <taxon>Eurotiomycetes</taxon>
        <taxon>Eurotiomycetidae</taxon>
        <taxon>Eurotiales</taxon>
        <taxon>Aspergillaceae</taxon>
        <taxon>Penicillium</taxon>
    </lineage>
</organism>
<evidence type="ECO:0000313" key="1">
    <source>
        <dbReference type="EMBL" id="CRL22276.1"/>
    </source>
</evidence>
<dbReference type="Proteomes" id="UP000053732">
    <property type="component" value="Unassembled WGS sequence"/>
</dbReference>
<sequence length="119" mass="12945">MNDITLRDALSPHGACGDEKIWDIAVDFAIKEKVDSSGGLSGLPNQCHFLHFSSGLIKERLSVKTTISISHRLEAAVEHDQVLVMGDGKVIHFGSPAEAVPGFRAPFVFEALVRNLSYL</sequence>
<evidence type="ECO:0000313" key="2">
    <source>
        <dbReference type="Proteomes" id="UP000053732"/>
    </source>
</evidence>
<gene>
    <name evidence="1" type="ORF">PCAMFM013_S007g000257</name>
</gene>
<name>A0A0G4P7I0_PENC3</name>
<dbReference type="AlphaFoldDB" id="A0A0G4P7I0"/>
<reference evidence="1 2" key="1">
    <citation type="journal article" date="2014" name="Nat. Commun.">
        <title>Multiple recent horizontal transfers of a large genomic region in cheese making fungi.</title>
        <authorList>
            <person name="Cheeseman K."/>
            <person name="Ropars J."/>
            <person name="Renault P."/>
            <person name="Dupont J."/>
            <person name="Gouzy J."/>
            <person name="Branca A."/>
            <person name="Abraham A.L."/>
            <person name="Ceppi M."/>
            <person name="Conseiller E."/>
            <person name="Debuchy R."/>
            <person name="Malagnac F."/>
            <person name="Goarin A."/>
            <person name="Silar P."/>
            <person name="Lacoste S."/>
            <person name="Sallet E."/>
            <person name="Bensimon A."/>
            <person name="Giraud T."/>
            <person name="Brygoo Y."/>
        </authorList>
    </citation>
    <scope>NUCLEOTIDE SEQUENCE [LARGE SCALE GENOMIC DNA]</scope>
    <source>
        <strain evidence="2">FM 013</strain>
    </source>
</reference>
<proteinExistence type="predicted"/>
<accession>A0A0G4P7I0</accession>
<keyword evidence="2" id="KW-1185">Reference proteome</keyword>
<dbReference type="EMBL" id="HG793140">
    <property type="protein sequence ID" value="CRL22276.1"/>
    <property type="molecule type" value="Genomic_DNA"/>
</dbReference>
<dbReference type="SUPFAM" id="SSF52540">
    <property type="entry name" value="P-loop containing nucleoside triphosphate hydrolases"/>
    <property type="match status" value="1"/>
</dbReference>
<dbReference type="InterPro" id="IPR027417">
    <property type="entry name" value="P-loop_NTPase"/>
</dbReference>